<accession>A0A917LWA9</accession>
<comment type="caution">
    <text evidence="3">The sequence shown here is derived from an EMBL/GenBank/DDBJ whole genome shotgun (WGS) entry which is preliminary data.</text>
</comment>
<organism evidence="3 4">
    <name type="scientific">Virgibacillus oceani</name>
    <dbReference type="NCBI Taxonomy" id="1479511"/>
    <lineage>
        <taxon>Bacteria</taxon>
        <taxon>Bacillati</taxon>
        <taxon>Bacillota</taxon>
        <taxon>Bacilli</taxon>
        <taxon>Bacillales</taxon>
        <taxon>Bacillaceae</taxon>
        <taxon>Virgibacillus</taxon>
    </lineage>
</organism>
<keyword evidence="4" id="KW-1185">Reference proteome</keyword>
<name>A0A917LWA9_9BACI</name>
<dbReference type="InterPro" id="IPR018649">
    <property type="entry name" value="SHOCT"/>
</dbReference>
<dbReference type="EMBL" id="BMFR01000001">
    <property type="protein sequence ID" value="GGG60935.1"/>
    <property type="molecule type" value="Genomic_DNA"/>
</dbReference>
<proteinExistence type="predicted"/>
<dbReference type="Proteomes" id="UP000622860">
    <property type="component" value="Unassembled WGS sequence"/>
</dbReference>
<keyword evidence="1" id="KW-1133">Transmembrane helix</keyword>
<gene>
    <name evidence="3" type="ORF">GCM10011398_00210</name>
</gene>
<dbReference type="Pfam" id="PF09851">
    <property type="entry name" value="SHOCT"/>
    <property type="match status" value="1"/>
</dbReference>
<feature type="domain" description="SHOCT" evidence="2">
    <location>
        <begin position="55"/>
        <end position="79"/>
    </location>
</feature>
<reference evidence="3" key="1">
    <citation type="journal article" date="2014" name="Int. J. Syst. Evol. Microbiol.">
        <title>Complete genome sequence of Corynebacterium casei LMG S-19264T (=DSM 44701T), isolated from a smear-ripened cheese.</title>
        <authorList>
            <consortium name="US DOE Joint Genome Institute (JGI-PGF)"/>
            <person name="Walter F."/>
            <person name="Albersmeier A."/>
            <person name="Kalinowski J."/>
            <person name="Ruckert C."/>
        </authorList>
    </citation>
    <scope>NUCLEOTIDE SEQUENCE</scope>
    <source>
        <strain evidence="3">CGMCC 1.12754</strain>
    </source>
</reference>
<protein>
    <recommendedName>
        <fullName evidence="2">SHOCT domain-containing protein</fullName>
    </recommendedName>
</protein>
<keyword evidence="1" id="KW-0812">Transmembrane</keyword>
<evidence type="ECO:0000313" key="3">
    <source>
        <dbReference type="EMBL" id="GGG60935.1"/>
    </source>
</evidence>
<dbReference type="AlphaFoldDB" id="A0A917LWA9"/>
<feature type="transmembrane region" description="Helical" evidence="1">
    <location>
        <begin position="12"/>
        <end position="39"/>
    </location>
</feature>
<evidence type="ECO:0000313" key="4">
    <source>
        <dbReference type="Proteomes" id="UP000622860"/>
    </source>
</evidence>
<sequence length="84" mass="9833">MMSYNGMECLGGGFPMMMFGGIFMLVFWGLIICLIIYAIRKWSPNNKLDQIDNAVDVLRQRYSRGEISTEEYRERLQELTDKNL</sequence>
<evidence type="ECO:0000256" key="1">
    <source>
        <dbReference type="SAM" id="Phobius"/>
    </source>
</evidence>
<keyword evidence="1" id="KW-0472">Membrane</keyword>
<reference evidence="3" key="2">
    <citation type="submission" date="2020-09" db="EMBL/GenBank/DDBJ databases">
        <authorList>
            <person name="Sun Q."/>
            <person name="Zhou Y."/>
        </authorList>
    </citation>
    <scope>NUCLEOTIDE SEQUENCE</scope>
    <source>
        <strain evidence="3">CGMCC 1.12754</strain>
    </source>
</reference>
<evidence type="ECO:0000259" key="2">
    <source>
        <dbReference type="Pfam" id="PF09851"/>
    </source>
</evidence>